<dbReference type="InterPro" id="IPR051447">
    <property type="entry name" value="Lipoprotein-release_system"/>
</dbReference>
<gene>
    <name evidence="10" type="ORF">G4177_27215</name>
</gene>
<evidence type="ECO:0000256" key="4">
    <source>
        <dbReference type="ARBA" id="ARBA00022692"/>
    </source>
</evidence>
<keyword evidence="5 7" id="KW-1133">Transmembrane helix</keyword>
<feature type="transmembrane region" description="Helical" evidence="7">
    <location>
        <begin position="369"/>
        <end position="393"/>
    </location>
</feature>
<name>A0ABR9PVB3_9BACT</name>
<evidence type="ECO:0000256" key="5">
    <source>
        <dbReference type="ARBA" id="ARBA00022989"/>
    </source>
</evidence>
<keyword evidence="3" id="KW-1003">Cell membrane</keyword>
<keyword evidence="4 7" id="KW-0812">Transmembrane</keyword>
<evidence type="ECO:0000313" key="10">
    <source>
        <dbReference type="EMBL" id="MBE4751864.1"/>
    </source>
</evidence>
<keyword evidence="6 7" id="KW-0472">Membrane</keyword>
<dbReference type="InterPro" id="IPR025857">
    <property type="entry name" value="MacB_PCD"/>
</dbReference>
<evidence type="ECO:0000313" key="11">
    <source>
        <dbReference type="Proteomes" id="UP001516472"/>
    </source>
</evidence>
<proteinExistence type="inferred from homology"/>
<keyword evidence="11" id="KW-1185">Reference proteome</keyword>
<feature type="domain" description="ABC3 transporter permease C-terminal" evidence="8">
    <location>
        <begin position="278"/>
        <end position="402"/>
    </location>
</feature>
<comment type="similarity">
    <text evidence="2">Belongs to the ABC-4 integral membrane protein family. LolC/E subfamily.</text>
</comment>
<feature type="transmembrane region" description="Helical" evidence="7">
    <location>
        <begin position="320"/>
        <end position="349"/>
    </location>
</feature>
<evidence type="ECO:0000256" key="7">
    <source>
        <dbReference type="SAM" id="Phobius"/>
    </source>
</evidence>
<evidence type="ECO:0000256" key="1">
    <source>
        <dbReference type="ARBA" id="ARBA00004651"/>
    </source>
</evidence>
<comment type="caution">
    <text evidence="10">The sequence shown here is derived from an EMBL/GenBank/DDBJ whole genome shotgun (WGS) entry which is preliminary data.</text>
</comment>
<protein>
    <submittedName>
        <fullName evidence="10">ABC transporter permease</fullName>
    </submittedName>
</protein>
<dbReference type="Pfam" id="PF02687">
    <property type="entry name" value="FtsX"/>
    <property type="match status" value="1"/>
</dbReference>
<evidence type="ECO:0000259" key="9">
    <source>
        <dbReference type="Pfam" id="PF12704"/>
    </source>
</evidence>
<feature type="transmembrane region" description="Helical" evidence="7">
    <location>
        <begin position="271"/>
        <end position="299"/>
    </location>
</feature>
<dbReference type="PANTHER" id="PTHR30489:SF0">
    <property type="entry name" value="LIPOPROTEIN-RELEASING SYSTEM TRANSMEMBRANE PROTEIN LOLE"/>
    <property type="match status" value="1"/>
</dbReference>
<reference evidence="10 11" key="1">
    <citation type="submission" date="2020-02" db="EMBL/GenBank/DDBJ databases">
        <authorList>
            <person name="Babadi Z.K."/>
            <person name="Risdian C."/>
            <person name="Ebrahimipour G.H."/>
            <person name="Wink J."/>
        </authorList>
    </citation>
    <scope>NUCLEOTIDE SEQUENCE [LARGE SCALE GENOMIC DNA]</scope>
    <source>
        <strain evidence="10 11">ZKHCc1 1396</strain>
    </source>
</reference>
<comment type="subcellular location">
    <subcellularLocation>
        <location evidence="1">Cell membrane</location>
        <topology evidence="1">Multi-pass membrane protein</topology>
    </subcellularLocation>
</comment>
<sequence>MISTFFAVAFRNILKNRRRSLVTLLAFGVGFAALSLFRGYTTNVFEELRSSAILDEGLGHLTISKEGWREKGSLDPEKYLLTKDELDKVAAIVKAEPGVVMVSPKLNLAGLASNGKVSQIFIAEGVVPEDFKALSRADAKVRSKLSQQTPDAVEIGEGLARLMDIQGGEGSAVLSGVTLAGQMNAIDVQVVRAFNTGVPDTNDKFVRMPLELAQQLYETDRADRILVLLNDVEATEATRTNLLTKLRGAGLSMEIKTWEELSVFFAGTNEMLGILLSFMGSIVLVIVVMSVINTMGVAVMERTREIGTLRALGLKKQGTVTLFALEGAMLGVLGCLIGTAIHTAVWAVIKVAQPMYTPPGFSEEVPFVIAYVPEFLVGLGFFMVVFALFAAILPASRASKQSVVVSLGHI</sequence>
<dbReference type="Pfam" id="PF12704">
    <property type="entry name" value="MacB_PCD"/>
    <property type="match status" value="1"/>
</dbReference>
<evidence type="ECO:0000256" key="3">
    <source>
        <dbReference type="ARBA" id="ARBA00022475"/>
    </source>
</evidence>
<evidence type="ECO:0000259" key="8">
    <source>
        <dbReference type="Pfam" id="PF02687"/>
    </source>
</evidence>
<dbReference type="PANTHER" id="PTHR30489">
    <property type="entry name" value="LIPOPROTEIN-RELEASING SYSTEM TRANSMEMBRANE PROTEIN LOLE"/>
    <property type="match status" value="1"/>
</dbReference>
<dbReference type="RefSeq" id="WP_193429073.1">
    <property type="nucleotide sequence ID" value="NZ_CBCSIP010000029.1"/>
</dbReference>
<feature type="domain" description="MacB-like periplasmic core" evidence="9">
    <location>
        <begin position="20"/>
        <end position="241"/>
    </location>
</feature>
<evidence type="ECO:0000256" key="2">
    <source>
        <dbReference type="ARBA" id="ARBA00005236"/>
    </source>
</evidence>
<evidence type="ECO:0000256" key="6">
    <source>
        <dbReference type="ARBA" id="ARBA00023136"/>
    </source>
</evidence>
<dbReference type="Proteomes" id="UP001516472">
    <property type="component" value="Unassembled WGS sequence"/>
</dbReference>
<organism evidence="10 11">
    <name type="scientific">Corallococcus soli</name>
    <dbReference type="NCBI Taxonomy" id="2710757"/>
    <lineage>
        <taxon>Bacteria</taxon>
        <taxon>Pseudomonadati</taxon>
        <taxon>Myxococcota</taxon>
        <taxon>Myxococcia</taxon>
        <taxon>Myxococcales</taxon>
        <taxon>Cystobacterineae</taxon>
        <taxon>Myxococcaceae</taxon>
        <taxon>Corallococcus</taxon>
    </lineage>
</organism>
<dbReference type="InterPro" id="IPR003838">
    <property type="entry name" value="ABC3_permease_C"/>
</dbReference>
<feature type="transmembrane region" description="Helical" evidence="7">
    <location>
        <begin position="21"/>
        <end position="40"/>
    </location>
</feature>
<accession>A0ABR9PVB3</accession>
<dbReference type="EMBL" id="JAAIYO010000010">
    <property type="protein sequence ID" value="MBE4751864.1"/>
    <property type="molecule type" value="Genomic_DNA"/>
</dbReference>